<evidence type="ECO:0000313" key="4">
    <source>
        <dbReference type="EMBL" id="KAJ4836006.1"/>
    </source>
</evidence>
<evidence type="ECO:0008006" key="6">
    <source>
        <dbReference type="Google" id="ProtNLM"/>
    </source>
</evidence>
<dbReference type="OrthoDB" id="185373at2759"/>
<dbReference type="Pfam" id="PF01535">
    <property type="entry name" value="PPR"/>
    <property type="match status" value="1"/>
</dbReference>
<dbReference type="AlphaFoldDB" id="A0A9Q0FR11"/>
<reference evidence="4" key="2">
    <citation type="journal article" date="2023" name="Plants (Basel)">
        <title>Annotation of the Turnera subulata (Passifloraceae) Draft Genome Reveals the S-Locus Evolved after the Divergence of Turneroideae from Passifloroideae in a Stepwise Manner.</title>
        <authorList>
            <person name="Henning P.M."/>
            <person name="Roalson E.H."/>
            <person name="Mir W."/>
            <person name="McCubbin A.G."/>
            <person name="Shore J.S."/>
        </authorList>
    </citation>
    <scope>NUCLEOTIDE SEQUENCE</scope>
    <source>
        <strain evidence="4">F60SS</strain>
    </source>
</reference>
<dbReference type="Gene3D" id="1.25.40.10">
    <property type="entry name" value="Tetratricopeptide repeat domain"/>
    <property type="match status" value="2"/>
</dbReference>
<accession>A0A9Q0FR11</accession>
<evidence type="ECO:0000256" key="1">
    <source>
        <dbReference type="ARBA" id="ARBA00022737"/>
    </source>
</evidence>
<dbReference type="PANTHER" id="PTHR47926:SF402">
    <property type="entry name" value="TETRATRICOPEPTIDE-LIKE HELICAL DOMAIN SUPERFAMILY, DYW DOMAIN-CONTAINING PROTEIN"/>
    <property type="match status" value="1"/>
</dbReference>
<feature type="region of interest" description="Disordered" evidence="3">
    <location>
        <begin position="1"/>
        <end position="38"/>
    </location>
</feature>
<dbReference type="PROSITE" id="PS51375">
    <property type="entry name" value="PPR"/>
    <property type="match status" value="1"/>
</dbReference>
<feature type="compositionally biased region" description="Low complexity" evidence="3">
    <location>
        <begin position="25"/>
        <end position="34"/>
    </location>
</feature>
<feature type="repeat" description="PPR" evidence="2">
    <location>
        <begin position="175"/>
        <end position="209"/>
    </location>
</feature>
<dbReference type="Proteomes" id="UP001141552">
    <property type="component" value="Unassembled WGS sequence"/>
</dbReference>
<proteinExistence type="predicted"/>
<dbReference type="NCBIfam" id="TIGR00756">
    <property type="entry name" value="PPR"/>
    <property type="match status" value="1"/>
</dbReference>
<evidence type="ECO:0000256" key="2">
    <source>
        <dbReference type="PROSITE-ProRule" id="PRU00708"/>
    </source>
</evidence>
<dbReference type="InterPro" id="IPR002885">
    <property type="entry name" value="PPR_rpt"/>
</dbReference>
<evidence type="ECO:0000313" key="5">
    <source>
        <dbReference type="Proteomes" id="UP001141552"/>
    </source>
</evidence>
<sequence>MSSTELLYGGIGSPPYPNPERGRASSSSSSSSSSTFHGLKRCSNMRELKQYHSQIIRLGLSADNNASSRLIKFCALSKNGDFSYALKLFDTIPHPDAFLYNLIFKGYLLQVSPSSPLPRHHRITLLLYSHMLQHSASPPNSFTFPSLARACGLSNNVGAAKQIHAHLFKFGFGADACCSNNLIHMYVSLGKLREARRVFDAMPRRDSVSCVFLVIASMDEDRKMILQ</sequence>
<evidence type="ECO:0000256" key="3">
    <source>
        <dbReference type="SAM" id="MobiDB-lite"/>
    </source>
</evidence>
<dbReference type="FunFam" id="1.25.40.10:FF:000470">
    <property type="entry name" value="Pentatricopeptide repeat-containing protein At5g66520"/>
    <property type="match status" value="1"/>
</dbReference>
<organism evidence="4 5">
    <name type="scientific">Turnera subulata</name>
    <dbReference type="NCBI Taxonomy" id="218843"/>
    <lineage>
        <taxon>Eukaryota</taxon>
        <taxon>Viridiplantae</taxon>
        <taxon>Streptophyta</taxon>
        <taxon>Embryophyta</taxon>
        <taxon>Tracheophyta</taxon>
        <taxon>Spermatophyta</taxon>
        <taxon>Magnoliopsida</taxon>
        <taxon>eudicotyledons</taxon>
        <taxon>Gunneridae</taxon>
        <taxon>Pentapetalae</taxon>
        <taxon>rosids</taxon>
        <taxon>fabids</taxon>
        <taxon>Malpighiales</taxon>
        <taxon>Passifloraceae</taxon>
        <taxon>Turnera</taxon>
    </lineage>
</organism>
<dbReference type="EMBL" id="JAKUCV010004246">
    <property type="protein sequence ID" value="KAJ4836006.1"/>
    <property type="molecule type" value="Genomic_DNA"/>
</dbReference>
<reference evidence="4" key="1">
    <citation type="submission" date="2022-02" db="EMBL/GenBank/DDBJ databases">
        <authorList>
            <person name="Henning P.M."/>
            <person name="McCubbin A.G."/>
            <person name="Shore J.S."/>
        </authorList>
    </citation>
    <scope>NUCLEOTIDE SEQUENCE</scope>
    <source>
        <strain evidence="4">F60SS</strain>
        <tissue evidence="4">Leaves</tissue>
    </source>
</reference>
<keyword evidence="1" id="KW-0677">Repeat</keyword>
<name>A0A9Q0FR11_9ROSI</name>
<dbReference type="PANTHER" id="PTHR47926">
    <property type="entry name" value="PENTATRICOPEPTIDE REPEAT-CONTAINING PROTEIN"/>
    <property type="match status" value="1"/>
</dbReference>
<dbReference type="InterPro" id="IPR046960">
    <property type="entry name" value="PPR_At4g14850-like_plant"/>
</dbReference>
<gene>
    <name evidence="4" type="ORF">Tsubulata_033307</name>
</gene>
<dbReference type="InterPro" id="IPR011990">
    <property type="entry name" value="TPR-like_helical_dom_sf"/>
</dbReference>
<comment type="caution">
    <text evidence="4">The sequence shown here is derived from an EMBL/GenBank/DDBJ whole genome shotgun (WGS) entry which is preliminary data.</text>
</comment>
<keyword evidence="5" id="KW-1185">Reference proteome</keyword>
<dbReference type="GO" id="GO:0003723">
    <property type="term" value="F:RNA binding"/>
    <property type="evidence" value="ECO:0007669"/>
    <property type="project" value="InterPro"/>
</dbReference>
<dbReference type="GO" id="GO:0009451">
    <property type="term" value="P:RNA modification"/>
    <property type="evidence" value="ECO:0007669"/>
    <property type="project" value="InterPro"/>
</dbReference>
<protein>
    <recommendedName>
        <fullName evidence="6">Pentacotripeptide-repeat region of PRORP domain-containing protein</fullName>
    </recommendedName>
</protein>